<dbReference type="PANTHER" id="PTHR43297">
    <property type="entry name" value="OLIGOPEPTIDE TRANSPORT ATP-BINDING PROTEIN APPD"/>
    <property type="match status" value="1"/>
</dbReference>
<dbReference type="EMBL" id="VRYY01000088">
    <property type="protein sequence ID" value="MBG3876226.1"/>
    <property type="molecule type" value="Genomic_DNA"/>
</dbReference>
<dbReference type="Gene3D" id="3.40.50.300">
    <property type="entry name" value="P-loop containing nucleotide triphosphate hydrolases"/>
    <property type="match status" value="1"/>
</dbReference>
<evidence type="ECO:0000313" key="9">
    <source>
        <dbReference type="EMBL" id="MBG3876226.1"/>
    </source>
</evidence>
<dbReference type="InterPro" id="IPR003439">
    <property type="entry name" value="ABC_transporter-like_ATP-bd"/>
</dbReference>
<evidence type="ECO:0000256" key="1">
    <source>
        <dbReference type="ARBA" id="ARBA00004417"/>
    </source>
</evidence>
<dbReference type="InterPro" id="IPR003593">
    <property type="entry name" value="AAA+_ATPase"/>
</dbReference>
<evidence type="ECO:0000256" key="6">
    <source>
        <dbReference type="ARBA" id="ARBA00022840"/>
    </source>
</evidence>
<dbReference type="PANTHER" id="PTHR43297:SF2">
    <property type="entry name" value="DIPEPTIDE TRANSPORT ATP-BINDING PROTEIN DPPD"/>
    <property type="match status" value="1"/>
</dbReference>
<dbReference type="InterPro" id="IPR017871">
    <property type="entry name" value="ABC_transporter-like_CS"/>
</dbReference>
<protein>
    <submittedName>
        <fullName evidence="9">ABC transporter ATP-binding protein</fullName>
    </submittedName>
</protein>
<keyword evidence="10" id="KW-1185">Reference proteome</keyword>
<keyword evidence="3" id="KW-0813">Transport</keyword>
<dbReference type="Proteomes" id="UP001194469">
    <property type="component" value="Unassembled WGS sequence"/>
</dbReference>
<comment type="caution">
    <text evidence="9">The sequence shown here is derived from an EMBL/GenBank/DDBJ whole genome shotgun (WGS) entry which is preliminary data.</text>
</comment>
<dbReference type="CDD" id="cd03257">
    <property type="entry name" value="ABC_NikE_OppD_transporters"/>
    <property type="match status" value="1"/>
</dbReference>
<organism evidence="9 10">
    <name type="scientific">Nitratidesulfovibrio oxamicus</name>
    <dbReference type="NCBI Taxonomy" id="32016"/>
    <lineage>
        <taxon>Bacteria</taxon>
        <taxon>Pseudomonadati</taxon>
        <taxon>Thermodesulfobacteriota</taxon>
        <taxon>Desulfovibrionia</taxon>
        <taxon>Desulfovibrionales</taxon>
        <taxon>Desulfovibrionaceae</taxon>
        <taxon>Nitratidesulfovibrio</taxon>
    </lineage>
</organism>
<reference evidence="9 10" key="1">
    <citation type="submission" date="2019-08" db="EMBL/GenBank/DDBJ databases">
        <authorList>
            <person name="Luo N."/>
        </authorList>
    </citation>
    <scope>NUCLEOTIDE SEQUENCE [LARGE SCALE GENOMIC DNA]</scope>
    <source>
        <strain evidence="9 10">NCIMB 9442</strain>
    </source>
</reference>
<evidence type="ECO:0000256" key="7">
    <source>
        <dbReference type="ARBA" id="ARBA00023136"/>
    </source>
</evidence>
<dbReference type="PROSITE" id="PS00211">
    <property type="entry name" value="ABC_TRANSPORTER_1"/>
    <property type="match status" value="1"/>
</dbReference>
<evidence type="ECO:0000256" key="2">
    <source>
        <dbReference type="ARBA" id="ARBA00005417"/>
    </source>
</evidence>
<evidence type="ECO:0000313" key="10">
    <source>
        <dbReference type="Proteomes" id="UP001194469"/>
    </source>
</evidence>
<dbReference type="SUPFAM" id="SSF52540">
    <property type="entry name" value="P-loop containing nucleoside triphosphate hydrolases"/>
    <property type="match status" value="1"/>
</dbReference>
<proteinExistence type="inferred from homology"/>
<dbReference type="InterPro" id="IPR050388">
    <property type="entry name" value="ABC_Ni/Peptide_Import"/>
</dbReference>
<dbReference type="RefSeq" id="WP_196608405.1">
    <property type="nucleotide sequence ID" value="NZ_VRYY01000088.1"/>
</dbReference>
<dbReference type="InterPro" id="IPR027417">
    <property type="entry name" value="P-loop_NTPase"/>
</dbReference>
<dbReference type="GO" id="GO:0005524">
    <property type="term" value="F:ATP binding"/>
    <property type="evidence" value="ECO:0007669"/>
    <property type="project" value="UniProtKB-KW"/>
</dbReference>
<keyword evidence="4" id="KW-1003">Cell membrane</keyword>
<dbReference type="SMART" id="SM00382">
    <property type="entry name" value="AAA"/>
    <property type="match status" value="1"/>
</dbReference>
<accession>A0ABS0J2M0</accession>
<keyword evidence="5" id="KW-0547">Nucleotide-binding</keyword>
<name>A0ABS0J2M0_9BACT</name>
<feature type="domain" description="ABC transporter" evidence="8">
    <location>
        <begin position="20"/>
        <end position="275"/>
    </location>
</feature>
<comment type="subcellular location">
    <subcellularLocation>
        <location evidence="1">Cell inner membrane</location>
        <topology evidence="1">Peripheral membrane protein</topology>
    </subcellularLocation>
</comment>
<comment type="similarity">
    <text evidence="2">Belongs to the ABC transporter superfamily.</text>
</comment>
<dbReference type="InterPro" id="IPR013563">
    <property type="entry name" value="Oligopep_ABC_C"/>
</dbReference>
<evidence type="ECO:0000259" key="8">
    <source>
        <dbReference type="PROSITE" id="PS50893"/>
    </source>
</evidence>
<gene>
    <name evidence="9" type="ORF">FVW20_04075</name>
</gene>
<dbReference type="Pfam" id="PF08352">
    <property type="entry name" value="oligo_HPY"/>
    <property type="match status" value="1"/>
</dbReference>
<dbReference type="Pfam" id="PF00005">
    <property type="entry name" value="ABC_tran"/>
    <property type="match status" value="1"/>
</dbReference>
<sequence>MTDDNGTSRTMTNAAHLLDVRDLSVEFPGRPDADGTPGAPLRAVAGISFSIPPGGTLCLVGESGCGKSMTALALLRLVPEPGRIASGSVRLEGRELLTLPEPDMRGVRGRSISMIFQEPMTSLNPVFRVGEQIAEGLRLHLGLSRSDAAARAVDLLRQVGIPSPELRARDFPHQMSGGMRQRVMIAMALACDPRLLIADEPTTALDVTIQRQILRLMRDLAAHRGASVLLITHDLGVVAETADHVAVMYAGRIMEHAPVADFFARPLHPYAQGLMRSVPQAVSGPRAERLSAIPGTVPPLWALPSGCTFRDRCPHAFERCAGQEPPLLTMPTQPAAVSAAVAAIGDDATQSHGVRCWLHAPKE</sequence>
<dbReference type="PROSITE" id="PS50893">
    <property type="entry name" value="ABC_TRANSPORTER_2"/>
    <property type="match status" value="1"/>
</dbReference>
<evidence type="ECO:0000256" key="4">
    <source>
        <dbReference type="ARBA" id="ARBA00022475"/>
    </source>
</evidence>
<evidence type="ECO:0000256" key="5">
    <source>
        <dbReference type="ARBA" id="ARBA00022741"/>
    </source>
</evidence>
<keyword evidence="6 9" id="KW-0067">ATP-binding</keyword>
<keyword evidence="7" id="KW-0472">Membrane</keyword>
<dbReference type="NCBIfam" id="TIGR01727">
    <property type="entry name" value="oligo_HPY"/>
    <property type="match status" value="1"/>
</dbReference>
<evidence type="ECO:0000256" key="3">
    <source>
        <dbReference type="ARBA" id="ARBA00022448"/>
    </source>
</evidence>